<dbReference type="EMBL" id="CP013234">
    <property type="protein sequence ID" value="AMP05450.1"/>
    <property type="molecule type" value="Genomic_DNA"/>
</dbReference>
<comment type="subcellular location">
    <subcellularLocation>
        <location evidence="1">Membrane</location>
        <topology evidence="1">Multi-pass membrane protein</topology>
    </subcellularLocation>
</comment>
<dbReference type="InterPro" id="IPR011701">
    <property type="entry name" value="MFS"/>
</dbReference>
<evidence type="ECO:0000259" key="6">
    <source>
        <dbReference type="PROSITE" id="PS50850"/>
    </source>
</evidence>
<dbReference type="RefSeq" id="WP_061941410.1">
    <property type="nucleotide sequence ID" value="NZ_CP013234.1"/>
</dbReference>
<evidence type="ECO:0000313" key="8">
    <source>
        <dbReference type="Proteomes" id="UP000074561"/>
    </source>
</evidence>
<protein>
    <submittedName>
        <fullName evidence="7">Sugar (And other) transporter family protein</fullName>
    </submittedName>
</protein>
<dbReference type="SUPFAM" id="SSF103473">
    <property type="entry name" value="MFS general substrate transporter"/>
    <property type="match status" value="1"/>
</dbReference>
<feature type="transmembrane region" description="Helical" evidence="5">
    <location>
        <begin position="125"/>
        <end position="143"/>
    </location>
</feature>
<dbReference type="GO" id="GO:0005886">
    <property type="term" value="C:plasma membrane"/>
    <property type="evidence" value="ECO:0007669"/>
    <property type="project" value="TreeGrafter"/>
</dbReference>
<dbReference type="PATRIC" id="fig|279113.9.peg.3080"/>
<dbReference type="GO" id="GO:0022857">
    <property type="term" value="F:transmembrane transporter activity"/>
    <property type="evidence" value="ECO:0007669"/>
    <property type="project" value="InterPro"/>
</dbReference>
<proteinExistence type="predicted"/>
<evidence type="ECO:0000256" key="1">
    <source>
        <dbReference type="ARBA" id="ARBA00004141"/>
    </source>
</evidence>
<evidence type="ECO:0000256" key="5">
    <source>
        <dbReference type="SAM" id="Phobius"/>
    </source>
</evidence>
<dbReference type="Gene3D" id="1.20.1720.10">
    <property type="entry name" value="Multidrug resistance protein D"/>
    <property type="match status" value="1"/>
</dbReference>
<feature type="transmembrane region" description="Helical" evidence="5">
    <location>
        <begin position="281"/>
        <end position="302"/>
    </location>
</feature>
<feature type="transmembrane region" description="Helical" evidence="5">
    <location>
        <begin position="155"/>
        <end position="176"/>
    </location>
</feature>
<sequence length="501" mass="52213">MSPTSNAIPTDPPPASWSDLLSGRNALRSLTLAGGIGMHATNVYIVTTILPSVVKDIGGLEYYAWATSLFVVASIVAAGLASRLVEWLGYRSASLLALLVFSIGSAGCALAPHMVWLLLARTVQGFGGGVLVALSYAMIRVVFAPPLWSRAMALMSGMWGISTLSGPAIGGMFAQAGSWRGAFWFLLPAAAILALLVQFTLKIPAETRSEEKADSIPLTKILLLAAAVLSVSAASLFSSTVMNIVGIVFGIALIALIARLEQRPGARLLPSGAFSLRSRIGALYATMILMILGLTTEIYVPYFLQVIQGHSPLLAGYLTGIMSCGWTLAALLFSSYGGARARFVMKAGPLVVIAALLALSFMLPSATVLDSYGLLPLCIALILVGFGIGMGMPHLMASILSSAHPDEGNLAAYSLTTVQLFATAIGAALAGMVTSLSGLADPGGLPGAENAAQWLFICFALAPLLAFFTVRQALRLKAPAAATPGAGQRMQHDQPLQEPLP</sequence>
<evidence type="ECO:0000256" key="3">
    <source>
        <dbReference type="ARBA" id="ARBA00022989"/>
    </source>
</evidence>
<feature type="transmembrane region" description="Helical" evidence="5">
    <location>
        <begin position="347"/>
        <end position="366"/>
    </location>
</feature>
<dbReference type="InterPro" id="IPR036259">
    <property type="entry name" value="MFS_trans_sf"/>
</dbReference>
<dbReference type="AlphaFoldDB" id="A0A127Q5T5"/>
<dbReference type="Proteomes" id="UP000074561">
    <property type="component" value="Chromosome"/>
</dbReference>
<feature type="transmembrane region" description="Helical" evidence="5">
    <location>
        <begin position="314"/>
        <end position="335"/>
    </location>
</feature>
<feature type="transmembrane region" description="Helical" evidence="5">
    <location>
        <begin position="30"/>
        <end position="50"/>
    </location>
</feature>
<dbReference type="OrthoDB" id="9807274at2"/>
<evidence type="ECO:0000256" key="2">
    <source>
        <dbReference type="ARBA" id="ARBA00022692"/>
    </source>
</evidence>
<dbReference type="STRING" id="279113.CPter91_3115"/>
<evidence type="ECO:0000256" key="4">
    <source>
        <dbReference type="ARBA" id="ARBA00023136"/>
    </source>
</evidence>
<dbReference type="InterPro" id="IPR020846">
    <property type="entry name" value="MFS_dom"/>
</dbReference>
<organism evidence="7 8">
    <name type="scientific">Collimonas pratensis</name>
    <dbReference type="NCBI Taxonomy" id="279113"/>
    <lineage>
        <taxon>Bacteria</taxon>
        <taxon>Pseudomonadati</taxon>
        <taxon>Pseudomonadota</taxon>
        <taxon>Betaproteobacteria</taxon>
        <taxon>Burkholderiales</taxon>
        <taxon>Oxalobacteraceae</taxon>
        <taxon>Collimonas</taxon>
    </lineage>
</organism>
<keyword evidence="4 5" id="KW-0472">Membrane</keyword>
<reference evidence="7 8" key="1">
    <citation type="submission" date="2015-11" db="EMBL/GenBank/DDBJ databases">
        <title>Exploring the genomic traits of fungus-feeding bacterial genus Collimonas.</title>
        <authorList>
            <person name="Song C."/>
            <person name="Schmidt R."/>
            <person name="de Jager V."/>
            <person name="Krzyzanowska D."/>
            <person name="Jongedijk E."/>
            <person name="Cankar K."/>
            <person name="Beekwilder J."/>
            <person name="van Veen A."/>
            <person name="de Boer W."/>
            <person name="van Veen J.A."/>
            <person name="Garbeva P."/>
        </authorList>
    </citation>
    <scope>NUCLEOTIDE SEQUENCE [LARGE SCALE GENOMIC DNA]</scope>
    <source>
        <strain evidence="7 8">Ter91</strain>
    </source>
</reference>
<accession>A0A127Q5T5</accession>
<gene>
    <name evidence="7" type="ORF">CPter91_3115</name>
</gene>
<evidence type="ECO:0000313" key="7">
    <source>
        <dbReference type="EMBL" id="AMP05450.1"/>
    </source>
</evidence>
<feature type="transmembrane region" description="Helical" evidence="5">
    <location>
        <begin position="93"/>
        <end position="119"/>
    </location>
</feature>
<dbReference type="Gene3D" id="1.20.1250.20">
    <property type="entry name" value="MFS general substrate transporter like domains"/>
    <property type="match status" value="1"/>
</dbReference>
<feature type="transmembrane region" description="Helical" evidence="5">
    <location>
        <begin position="62"/>
        <end position="81"/>
    </location>
</feature>
<dbReference type="Pfam" id="PF07690">
    <property type="entry name" value="MFS_1"/>
    <property type="match status" value="1"/>
</dbReference>
<feature type="transmembrane region" description="Helical" evidence="5">
    <location>
        <begin position="451"/>
        <end position="470"/>
    </location>
</feature>
<dbReference type="KEGG" id="cpra:CPter91_3115"/>
<feature type="transmembrane region" description="Helical" evidence="5">
    <location>
        <begin position="221"/>
        <end position="238"/>
    </location>
</feature>
<dbReference type="PROSITE" id="PS50850">
    <property type="entry name" value="MFS"/>
    <property type="match status" value="1"/>
</dbReference>
<feature type="transmembrane region" description="Helical" evidence="5">
    <location>
        <begin position="372"/>
        <end position="390"/>
    </location>
</feature>
<dbReference type="PANTHER" id="PTHR23501">
    <property type="entry name" value="MAJOR FACILITATOR SUPERFAMILY"/>
    <property type="match status" value="1"/>
</dbReference>
<keyword evidence="2 5" id="KW-0812">Transmembrane</keyword>
<feature type="domain" description="Major facilitator superfamily (MFS) profile" evidence="6">
    <location>
        <begin position="28"/>
        <end position="475"/>
    </location>
</feature>
<keyword evidence="3 5" id="KW-1133">Transmembrane helix</keyword>
<feature type="transmembrane region" description="Helical" evidence="5">
    <location>
        <begin position="244"/>
        <end position="260"/>
    </location>
</feature>
<name>A0A127Q5T5_9BURK</name>
<dbReference type="PANTHER" id="PTHR23501:SF154">
    <property type="entry name" value="MULTIDRUG-EFFLUX TRANSPORTER RV1634-RELATED"/>
    <property type="match status" value="1"/>
</dbReference>
<feature type="transmembrane region" description="Helical" evidence="5">
    <location>
        <begin position="410"/>
        <end position="431"/>
    </location>
</feature>
<feature type="transmembrane region" description="Helical" evidence="5">
    <location>
        <begin position="182"/>
        <end position="201"/>
    </location>
</feature>